<proteinExistence type="predicted"/>
<organism evidence="1 2">
    <name type="scientific">Coraliomargarita sinensis</name>
    <dbReference type="NCBI Taxonomy" id="2174842"/>
    <lineage>
        <taxon>Bacteria</taxon>
        <taxon>Pseudomonadati</taxon>
        <taxon>Verrucomicrobiota</taxon>
        <taxon>Opitutia</taxon>
        <taxon>Puniceicoccales</taxon>
        <taxon>Coraliomargaritaceae</taxon>
        <taxon>Coraliomargarita</taxon>
    </lineage>
</organism>
<protein>
    <submittedName>
        <fullName evidence="1">Uncharacterized protein</fullName>
    </submittedName>
</protein>
<dbReference type="InParanoid" id="A0A317ZIZ7"/>
<dbReference type="AlphaFoldDB" id="A0A317ZIZ7"/>
<evidence type="ECO:0000313" key="1">
    <source>
        <dbReference type="EMBL" id="PXA03878.1"/>
    </source>
</evidence>
<evidence type="ECO:0000313" key="2">
    <source>
        <dbReference type="Proteomes" id="UP000247099"/>
    </source>
</evidence>
<sequence>MKSHTVSIRLSDSDLAELDRIADRLSIERPLMIKRFIKEGLKGMLEFENSGEPFNWPRDGQMRLVVDWDLGLTEGQERKILQKMVDEAGGSLLPKDKSGR</sequence>
<dbReference type="Proteomes" id="UP000247099">
    <property type="component" value="Unassembled WGS sequence"/>
</dbReference>
<accession>A0A317ZIZ7</accession>
<comment type="caution">
    <text evidence="1">The sequence shown here is derived from an EMBL/GenBank/DDBJ whole genome shotgun (WGS) entry which is preliminary data.</text>
</comment>
<dbReference type="RefSeq" id="WP_110131234.1">
    <property type="nucleotide sequence ID" value="NZ_QHJQ01000006.1"/>
</dbReference>
<gene>
    <name evidence="1" type="ORF">DDZ13_09565</name>
</gene>
<name>A0A317ZIZ7_9BACT</name>
<dbReference type="EMBL" id="QHJQ01000006">
    <property type="protein sequence ID" value="PXA03878.1"/>
    <property type="molecule type" value="Genomic_DNA"/>
</dbReference>
<keyword evidence="2" id="KW-1185">Reference proteome</keyword>
<reference evidence="1 2" key="1">
    <citation type="submission" date="2018-05" db="EMBL/GenBank/DDBJ databases">
        <title>Coraliomargarita sinensis sp. nov., isolated from a marine solar saltern.</title>
        <authorList>
            <person name="Zhou L.Y."/>
        </authorList>
    </citation>
    <scope>NUCLEOTIDE SEQUENCE [LARGE SCALE GENOMIC DNA]</scope>
    <source>
        <strain evidence="1 2">WN38</strain>
    </source>
</reference>